<evidence type="ECO:0000259" key="1">
    <source>
        <dbReference type="SMART" id="SM00481"/>
    </source>
</evidence>
<feature type="domain" description="Polymerase/histidinol phosphatase N-terminal" evidence="1">
    <location>
        <begin position="6"/>
        <end position="71"/>
    </location>
</feature>
<gene>
    <name evidence="2" type="ORF">R7226_28020</name>
</gene>
<sequence length="302" mass="32332">MTKPTFDLQSHSLHSDGVLPAADVVARAAEAGVELLALSDHDTIDGVDEAIAAGVRHGVAVVPSTEISSVDGRYEDLHVLGYGIDHHDPVLAERLLSARADRELRAERMAAKLNELGFEVDDAPLAKRRAAGKPLGRPHLAEAVLIHPANAERLAEEGHDDISSFIPAYLIPGTPGYLARTHPTVFEAIGWIHDAGGLAIWAHPYWDLDSDEEVLGALDRFKAAGLDGVEAFYPTHSAEQTRLVVDKARELGLLTTGSSDYHGPEHRLFRTFLAHELHGAEPDLTPLHEAAARAAAAATAGS</sequence>
<dbReference type="PANTHER" id="PTHR42924">
    <property type="entry name" value="EXONUCLEASE"/>
    <property type="match status" value="1"/>
</dbReference>
<organism evidence="2 3">
    <name type="scientific">Conexibacter stalactiti</name>
    <dbReference type="NCBI Taxonomy" id="1940611"/>
    <lineage>
        <taxon>Bacteria</taxon>
        <taxon>Bacillati</taxon>
        <taxon>Actinomycetota</taxon>
        <taxon>Thermoleophilia</taxon>
        <taxon>Solirubrobacterales</taxon>
        <taxon>Conexibacteraceae</taxon>
        <taxon>Conexibacter</taxon>
    </lineage>
</organism>
<reference evidence="2 3" key="2">
    <citation type="submission" date="2023-10" db="EMBL/GenBank/DDBJ databases">
        <authorList>
            <person name="Han X.F."/>
        </authorList>
    </citation>
    <scope>NUCLEOTIDE SEQUENCE [LARGE SCALE GENOMIC DNA]</scope>
    <source>
        <strain evidence="2 3">KCTC 39840</strain>
    </source>
</reference>
<dbReference type="InterPro" id="IPR004013">
    <property type="entry name" value="PHP_dom"/>
</dbReference>
<comment type="caution">
    <text evidence="2">The sequence shown here is derived from an EMBL/GenBank/DDBJ whole genome shotgun (WGS) entry which is preliminary data.</text>
</comment>
<proteinExistence type="predicted"/>
<name>A0ABU4HZV7_9ACTN</name>
<dbReference type="CDD" id="cd07438">
    <property type="entry name" value="PHP_HisPPase_AMP"/>
    <property type="match status" value="1"/>
</dbReference>
<reference evidence="3" key="1">
    <citation type="submission" date="2023-07" db="EMBL/GenBank/DDBJ databases">
        <title>Conexibacter stalactiti sp. nov., isolated from stalactites in a lava cave and emended description of the genus Conexibacter.</title>
        <authorList>
            <person name="Lee S.D."/>
        </authorList>
    </citation>
    <scope>NUCLEOTIDE SEQUENCE [LARGE SCALE GENOMIC DNA]</scope>
    <source>
        <strain evidence="3">KCTC 39840</strain>
    </source>
</reference>
<dbReference type="InterPro" id="IPR003141">
    <property type="entry name" value="Pol/His_phosphatase_N"/>
</dbReference>
<dbReference type="Gene3D" id="1.10.150.650">
    <property type="match status" value="1"/>
</dbReference>
<evidence type="ECO:0000313" key="3">
    <source>
        <dbReference type="Proteomes" id="UP001284601"/>
    </source>
</evidence>
<evidence type="ECO:0000313" key="2">
    <source>
        <dbReference type="EMBL" id="MDW5598237.1"/>
    </source>
</evidence>
<dbReference type="Pfam" id="PF02811">
    <property type="entry name" value="PHP"/>
    <property type="match status" value="1"/>
</dbReference>
<dbReference type="Gene3D" id="3.20.20.140">
    <property type="entry name" value="Metal-dependent hydrolases"/>
    <property type="match status" value="1"/>
</dbReference>
<dbReference type="RefSeq" id="WP_318600747.1">
    <property type="nucleotide sequence ID" value="NZ_JAWSTH010000128.1"/>
</dbReference>
<dbReference type="InterPro" id="IPR052018">
    <property type="entry name" value="PHP_domain"/>
</dbReference>
<dbReference type="Proteomes" id="UP001284601">
    <property type="component" value="Unassembled WGS sequence"/>
</dbReference>
<dbReference type="EMBL" id="JAWSTH010000128">
    <property type="protein sequence ID" value="MDW5598237.1"/>
    <property type="molecule type" value="Genomic_DNA"/>
</dbReference>
<dbReference type="SUPFAM" id="SSF89550">
    <property type="entry name" value="PHP domain-like"/>
    <property type="match status" value="1"/>
</dbReference>
<dbReference type="PANTHER" id="PTHR42924:SF3">
    <property type="entry name" value="POLYMERASE_HISTIDINOL PHOSPHATASE N-TERMINAL DOMAIN-CONTAINING PROTEIN"/>
    <property type="match status" value="1"/>
</dbReference>
<keyword evidence="3" id="KW-1185">Reference proteome</keyword>
<dbReference type="SMART" id="SM00481">
    <property type="entry name" value="POLIIIAc"/>
    <property type="match status" value="1"/>
</dbReference>
<protein>
    <submittedName>
        <fullName evidence="2">PHP domain-containing protein</fullName>
    </submittedName>
</protein>
<accession>A0ABU4HZV7</accession>
<dbReference type="InterPro" id="IPR016195">
    <property type="entry name" value="Pol/histidinol_Pase-like"/>
</dbReference>